<evidence type="ECO:0008006" key="5">
    <source>
        <dbReference type="Google" id="ProtNLM"/>
    </source>
</evidence>
<name>A0A3D8HAV0_9BACT</name>
<proteinExistence type="predicted"/>
<dbReference type="RefSeq" id="WP_115500655.1">
    <property type="nucleotide sequence ID" value="NZ_JACRTI010000048.1"/>
</dbReference>
<keyword evidence="4" id="KW-1185">Reference proteome</keyword>
<dbReference type="Proteomes" id="UP000256321">
    <property type="component" value="Unassembled WGS sequence"/>
</dbReference>
<organism evidence="2 3">
    <name type="scientific">Parabacteroides acidifaciens</name>
    <dbReference type="NCBI Taxonomy" id="2290935"/>
    <lineage>
        <taxon>Bacteria</taxon>
        <taxon>Pseudomonadati</taxon>
        <taxon>Bacteroidota</taxon>
        <taxon>Bacteroidia</taxon>
        <taxon>Bacteroidales</taxon>
        <taxon>Tannerellaceae</taxon>
        <taxon>Parabacteroides</taxon>
    </lineage>
</organism>
<evidence type="ECO:0000313" key="2">
    <source>
        <dbReference type="EMBL" id="RDU48094.1"/>
    </source>
</evidence>
<dbReference type="EMBL" id="QREV01000048">
    <property type="protein sequence ID" value="RDU48094.1"/>
    <property type="molecule type" value="Genomic_DNA"/>
</dbReference>
<reference evidence="1 4" key="2">
    <citation type="submission" date="2020-08" db="EMBL/GenBank/DDBJ databases">
        <title>Genome public.</title>
        <authorList>
            <person name="Liu C."/>
            <person name="Sun Q."/>
        </authorList>
    </citation>
    <scope>NUCLEOTIDE SEQUENCE [LARGE SCALE GENOMIC DNA]</scope>
    <source>
        <strain evidence="1 4">426_9</strain>
    </source>
</reference>
<evidence type="ECO:0000313" key="3">
    <source>
        <dbReference type="Proteomes" id="UP000256321"/>
    </source>
</evidence>
<evidence type="ECO:0000313" key="4">
    <source>
        <dbReference type="Proteomes" id="UP000629596"/>
    </source>
</evidence>
<comment type="caution">
    <text evidence="2">The sequence shown here is derived from an EMBL/GenBank/DDBJ whole genome shotgun (WGS) entry which is preliminary data.</text>
</comment>
<gene>
    <name evidence="2" type="ORF">DWU89_16125</name>
    <name evidence="1" type="ORF">H8784_15735</name>
</gene>
<dbReference type="AlphaFoldDB" id="A0A3D8HAV0"/>
<sequence length="166" mass="19489">MNSGFECDFKDFEKLVVRLTGKEMKLARKKALRKGSSILVRGTRKELRSAGFKFRRWMDKAVKYKVHRSANSSTVHLFGDIRETGKDRGIVRYLEVGTDERYRSIKYMYRGKRRIKRVIIGRKKGYSGRIKGYDFFANARDNSAIQVQNVMNTTLDFEIRKISFLK</sequence>
<evidence type="ECO:0000313" key="1">
    <source>
        <dbReference type="EMBL" id="MBC8603162.1"/>
    </source>
</evidence>
<protein>
    <recommendedName>
        <fullName evidence="5">Phage morphogenesis protein</fullName>
    </recommendedName>
</protein>
<reference evidence="2 3" key="1">
    <citation type="submission" date="2018-07" db="EMBL/GenBank/DDBJ databases">
        <title>Parabacteroides acidifaciens nov. sp., isolated from human feces.</title>
        <authorList>
            <person name="Wang Y.J."/>
        </authorList>
    </citation>
    <scope>NUCLEOTIDE SEQUENCE [LARGE SCALE GENOMIC DNA]</scope>
    <source>
        <strain evidence="2 3">426-9</strain>
    </source>
</reference>
<dbReference type="Proteomes" id="UP000629596">
    <property type="component" value="Unassembled WGS sequence"/>
</dbReference>
<accession>A0A3D8HAV0</accession>
<dbReference type="EMBL" id="JACRTI010000048">
    <property type="protein sequence ID" value="MBC8603162.1"/>
    <property type="molecule type" value="Genomic_DNA"/>
</dbReference>